<dbReference type="PROSITE" id="PS51819">
    <property type="entry name" value="VOC"/>
    <property type="match status" value="1"/>
</dbReference>
<dbReference type="AlphaFoldDB" id="A0A895YEN9"/>
<dbReference type="Gene3D" id="3.10.180.10">
    <property type="entry name" value="2,3-Dihydroxybiphenyl 1,2-Dioxygenase, domain 1"/>
    <property type="match status" value="1"/>
</dbReference>
<dbReference type="InterPro" id="IPR037523">
    <property type="entry name" value="VOC_core"/>
</dbReference>
<keyword evidence="3" id="KW-1185">Reference proteome</keyword>
<name>A0A895YEN9_9ACTN</name>
<evidence type="ECO:0000313" key="2">
    <source>
        <dbReference type="EMBL" id="QSB12996.1"/>
    </source>
</evidence>
<reference evidence="2" key="1">
    <citation type="submission" date="2021-02" db="EMBL/GenBank/DDBJ databases">
        <title>Natrosporangium hydrolyticum gen. nov., sp. nov, a haloalkaliphilic actinobacterium from a soda solonchak soil.</title>
        <authorList>
            <person name="Sorokin D.Y."/>
            <person name="Khijniak T.V."/>
            <person name="Zakharycheva A.P."/>
            <person name="Boueva O.V."/>
            <person name="Ariskina E.V."/>
            <person name="Hahnke R.L."/>
            <person name="Bunk B."/>
            <person name="Sproer C."/>
            <person name="Schumann P."/>
            <person name="Evtushenko L.I."/>
            <person name="Kublanov I.V."/>
        </authorList>
    </citation>
    <scope>NUCLEOTIDE SEQUENCE</scope>
    <source>
        <strain evidence="2">DSM 106523</strain>
    </source>
</reference>
<organism evidence="2 3">
    <name type="scientific">Natronosporangium hydrolyticum</name>
    <dbReference type="NCBI Taxonomy" id="2811111"/>
    <lineage>
        <taxon>Bacteria</taxon>
        <taxon>Bacillati</taxon>
        <taxon>Actinomycetota</taxon>
        <taxon>Actinomycetes</taxon>
        <taxon>Micromonosporales</taxon>
        <taxon>Micromonosporaceae</taxon>
        <taxon>Natronosporangium</taxon>
    </lineage>
</organism>
<dbReference type="EMBL" id="CP070499">
    <property type="protein sequence ID" value="QSB12996.1"/>
    <property type="molecule type" value="Genomic_DNA"/>
</dbReference>
<gene>
    <name evidence="2" type="ORF">JQS43_15175</name>
</gene>
<protein>
    <submittedName>
        <fullName evidence="2">VOC family protein</fullName>
    </submittedName>
</protein>
<dbReference type="Pfam" id="PF00903">
    <property type="entry name" value="Glyoxalase"/>
    <property type="match status" value="1"/>
</dbReference>
<accession>A0A895YEN9</accession>
<dbReference type="SUPFAM" id="SSF54593">
    <property type="entry name" value="Glyoxalase/Bleomycin resistance protein/Dihydroxybiphenyl dioxygenase"/>
    <property type="match status" value="1"/>
</dbReference>
<dbReference type="RefSeq" id="WP_239675055.1">
    <property type="nucleotide sequence ID" value="NZ_CP070499.1"/>
</dbReference>
<dbReference type="InterPro" id="IPR004360">
    <property type="entry name" value="Glyas_Fos-R_dOase_dom"/>
</dbReference>
<evidence type="ECO:0000313" key="3">
    <source>
        <dbReference type="Proteomes" id="UP000662857"/>
    </source>
</evidence>
<evidence type="ECO:0000259" key="1">
    <source>
        <dbReference type="PROSITE" id="PS51819"/>
    </source>
</evidence>
<dbReference type="Proteomes" id="UP000662857">
    <property type="component" value="Chromosome"/>
</dbReference>
<feature type="domain" description="VOC" evidence="1">
    <location>
        <begin position="4"/>
        <end position="139"/>
    </location>
</feature>
<dbReference type="KEGG" id="nhy:JQS43_15175"/>
<proteinExistence type="predicted"/>
<sequence>MLRGLATVNYFADDMAAARTWYSELLGTEPYFERAEHEGRIVGPDDPNFDRSKVGYMEFRIGDYLHELGIIDRRYVPHASMPGPAGVVAYWHVDDLDSAFQRLLALGATEHDPPTPRGPGFVTASVVDPFGNILGIMYNQHYLEMLGTT</sequence>
<dbReference type="InterPro" id="IPR029068">
    <property type="entry name" value="Glyas_Bleomycin-R_OHBP_Dase"/>
</dbReference>